<feature type="region of interest" description="Disordered" evidence="1">
    <location>
        <begin position="271"/>
        <end position="294"/>
    </location>
</feature>
<keyword evidence="3" id="KW-1185">Reference proteome</keyword>
<feature type="compositionally biased region" description="Basic and acidic residues" evidence="1">
    <location>
        <begin position="14"/>
        <end position="25"/>
    </location>
</feature>
<gene>
    <name evidence="2" type="ORF">EYF80_010244</name>
</gene>
<dbReference type="OrthoDB" id="10677564at2759"/>
<evidence type="ECO:0000256" key="1">
    <source>
        <dbReference type="SAM" id="MobiDB-lite"/>
    </source>
</evidence>
<dbReference type="Proteomes" id="UP000314294">
    <property type="component" value="Unassembled WGS sequence"/>
</dbReference>
<comment type="caution">
    <text evidence="2">The sequence shown here is derived from an EMBL/GenBank/DDBJ whole genome shotgun (WGS) entry which is preliminary data.</text>
</comment>
<dbReference type="EMBL" id="SRLO01000064">
    <property type="protein sequence ID" value="TNN79430.1"/>
    <property type="molecule type" value="Genomic_DNA"/>
</dbReference>
<name>A0A4Z2IN03_9TELE</name>
<protein>
    <submittedName>
        <fullName evidence="2">Uncharacterized protein</fullName>
    </submittedName>
</protein>
<feature type="region of interest" description="Disordered" evidence="1">
    <location>
        <begin position="1"/>
        <end position="25"/>
    </location>
</feature>
<evidence type="ECO:0000313" key="2">
    <source>
        <dbReference type="EMBL" id="TNN79430.1"/>
    </source>
</evidence>
<organism evidence="2 3">
    <name type="scientific">Liparis tanakae</name>
    <name type="common">Tanaka's snailfish</name>
    <dbReference type="NCBI Taxonomy" id="230148"/>
    <lineage>
        <taxon>Eukaryota</taxon>
        <taxon>Metazoa</taxon>
        <taxon>Chordata</taxon>
        <taxon>Craniata</taxon>
        <taxon>Vertebrata</taxon>
        <taxon>Euteleostomi</taxon>
        <taxon>Actinopterygii</taxon>
        <taxon>Neopterygii</taxon>
        <taxon>Teleostei</taxon>
        <taxon>Neoteleostei</taxon>
        <taxon>Acanthomorphata</taxon>
        <taxon>Eupercaria</taxon>
        <taxon>Perciformes</taxon>
        <taxon>Cottioidei</taxon>
        <taxon>Cottales</taxon>
        <taxon>Liparidae</taxon>
        <taxon>Liparis</taxon>
    </lineage>
</organism>
<evidence type="ECO:0000313" key="3">
    <source>
        <dbReference type="Proteomes" id="UP000314294"/>
    </source>
</evidence>
<feature type="region of interest" description="Disordered" evidence="1">
    <location>
        <begin position="157"/>
        <end position="190"/>
    </location>
</feature>
<proteinExistence type="predicted"/>
<sequence length="350" mass="38215">MKAPCAAGRARPVRRAEPLAHEPVSVERRQQLVPELLPDEGVQHRVHRAVREGQHLSHVQRGFHDVARFTRLRRQGLAPLERVDQHGDVVGQPAQDEGQHHGQDHPHRLVLLLIARTPQRRHDPAVADGHHRQRQEEARRVAQHAHADAPAVAAFARQHAGHQPHQGARPFNQQAVGGPGARRSHDGGVAVHADARQQEDAAVHRRLLEGREELAQEVSEEPTGVSVDGPEGEGEAEEEVGHRQVHQVGVRAASAFLHGANHIDDHAVADRAEDEHGHVGDRQAQAVESGHGDAAGSRRVVVVRKCEIVGEVVESFQVESLGGQQLGGNKVVRFKSSGGRRTGGRLSSWQ</sequence>
<feature type="compositionally biased region" description="Basic and acidic residues" evidence="1">
    <location>
        <begin position="271"/>
        <end position="281"/>
    </location>
</feature>
<feature type="region of interest" description="Disordered" evidence="1">
    <location>
        <begin position="214"/>
        <end position="238"/>
    </location>
</feature>
<accession>A0A4Z2IN03</accession>
<dbReference type="AlphaFoldDB" id="A0A4Z2IN03"/>
<reference evidence="2 3" key="1">
    <citation type="submission" date="2019-03" db="EMBL/GenBank/DDBJ databases">
        <title>First draft genome of Liparis tanakae, snailfish: a comprehensive survey of snailfish specific genes.</title>
        <authorList>
            <person name="Kim W."/>
            <person name="Song I."/>
            <person name="Jeong J.-H."/>
            <person name="Kim D."/>
            <person name="Kim S."/>
            <person name="Ryu S."/>
            <person name="Song J.Y."/>
            <person name="Lee S.K."/>
        </authorList>
    </citation>
    <scope>NUCLEOTIDE SEQUENCE [LARGE SCALE GENOMIC DNA]</scope>
    <source>
        <tissue evidence="2">Muscle</tissue>
    </source>
</reference>